<dbReference type="InterPro" id="IPR017900">
    <property type="entry name" value="4Fe4S_Fe_S_CS"/>
</dbReference>
<dbReference type="OrthoDB" id="9813995at2"/>
<feature type="domain" description="Flavodoxin-like" evidence="8">
    <location>
        <begin position="6"/>
        <end position="150"/>
    </location>
</feature>
<keyword evidence="6" id="KW-0408">Iron</keyword>
<feature type="domain" description="4Fe-4S ferredoxin-type" evidence="9">
    <location>
        <begin position="182"/>
        <end position="211"/>
    </location>
</feature>
<comment type="cofactor">
    <cofactor evidence="1">
        <name>[4Fe-4S] cluster</name>
        <dbReference type="ChEBI" id="CHEBI:49883"/>
    </cofactor>
</comment>
<evidence type="ECO:0000259" key="8">
    <source>
        <dbReference type="PROSITE" id="PS50902"/>
    </source>
</evidence>
<dbReference type="GO" id="GO:0046872">
    <property type="term" value="F:metal ion binding"/>
    <property type="evidence" value="ECO:0007669"/>
    <property type="project" value="UniProtKB-KW"/>
</dbReference>
<dbReference type="GO" id="GO:0051539">
    <property type="term" value="F:4 iron, 4 sulfur cluster binding"/>
    <property type="evidence" value="ECO:0007669"/>
    <property type="project" value="UniProtKB-KW"/>
</dbReference>
<dbReference type="InterPro" id="IPR026816">
    <property type="entry name" value="Flavodoxin_dom"/>
</dbReference>
<protein>
    <recommendedName>
        <fullName evidence="3">Ferredoxin</fullName>
    </recommendedName>
</protein>
<evidence type="ECO:0000256" key="2">
    <source>
        <dbReference type="ARBA" id="ARBA00003532"/>
    </source>
</evidence>
<dbReference type="Gene3D" id="3.40.50.360">
    <property type="match status" value="1"/>
</dbReference>
<dbReference type="Pfam" id="PF12724">
    <property type="entry name" value="Flavodoxin_5"/>
    <property type="match status" value="1"/>
</dbReference>
<dbReference type="Gene3D" id="3.30.70.20">
    <property type="match status" value="1"/>
</dbReference>
<evidence type="ECO:0000256" key="1">
    <source>
        <dbReference type="ARBA" id="ARBA00001966"/>
    </source>
</evidence>
<dbReference type="InterPro" id="IPR029039">
    <property type="entry name" value="Flavoprotein-like_sf"/>
</dbReference>
<evidence type="ECO:0000256" key="5">
    <source>
        <dbReference type="ARBA" id="ARBA00022723"/>
    </source>
</evidence>
<dbReference type="AlphaFoldDB" id="A0A1W1VF93"/>
<keyword evidence="7" id="KW-0411">Iron-sulfur</keyword>
<evidence type="ECO:0000256" key="7">
    <source>
        <dbReference type="ARBA" id="ARBA00023014"/>
    </source>
</evidence>
<name>A0A1W1VF93_DESTI</name>
<proteinExistence type="predicted"/>
<sequence>MKIEKVNLVYFSPTKSTKKIVNSIAASFNTEIVDYDYTHKINSKDVPSFGSNELVIIGSPVYGGRVAGVAESFFKSLKGNNTPVVPVVVYGNRDFEDALLELSDYLKENNFKMIGAGAFVAEHSYGREIAGGRPDTEDINIAKLLGEEIKKRLESVTDLSEIQEIKVSGNHPYKERPPVGEPWAPITTDDCTECGICVSACPMAIVSPKNPREITNSQLCIHCCSCIKACPYDAKLFTAEPYKKIKQFLLDNCSSVNKKPKLFI</sequence>
<keyword evidence="11" id="KW-1185">Reference proteome</keyword>
<dbReference type="PANTHER" id="PTHR24960:SF79">
    <property type="entry name" value="PHOTOSYSTEM I IRON-SULFUR CENTER"/>
    <property type="match status" value="1"/>
</dbReference>
<evidence type="ECO:0000256" key="4">
    <source>
        <dbReference type="ARBA" id="ARBA00022485"/>
    </source>
</evidence>
<comment type="function">
    <text evidence="2">Ferredoxins are iron-sulfur proteins that transfer electrons in a wide variety of metabolic reactions.</text>
</comment>
<organism evidence="10 11">
    <name type="scientific">Desulfonispora thiosulfatigenes DSM 11270</name>
    <dbReference type="NCBI Taxonomy" id="656914"/>
    <lineage>
        <taxon>Bacteria</taxon>
        <taxon>Bacillati</taxon>
        <taxon>Bacillota</taxon>
        <taxon>Clostridia</taxon>
        <taxon>Eubacteriales</taxon>
        <taxon>Peptococcaceae</taxon>
        <taxon>Desulfonispora</taxon>
    </lineage>
</organism>
<dbReference type="EMBL" id="FWWT01000020">
    <property type="protein sequence ID" value="SMB92022.1"/>
    <property type="molecule type" value="Genomic_DNA"/>
</dbReference>
<dbReference type="RefSeq" id="WP_084053472.1">
    <property type="nucleotide sequence ID" value="NZ_FWWT01000020.1"/>
</dbReference>
<dbReference type="Pfam" id="PF13187">
    <property type="entry name" value="Fer4_9"/>
    <property type="match status" value="1"/>
</dbReference>
<gene>
    <name evidence="10" type="ORF">SAMN00017405_1885</name>
</gene>
<dbReference type="InterPro" id="IPR017896">
    <property type="entry name" value="4Fe4S_Fe-S-bd"/>
</dbReference>
<evidence type="ECO:0000259" key="9">
    <source>
        <dbReference type="PROSITE" id="PS51379"/>
    </source>
</evidence>
<evidence type="ECO:0000256" key="3">
    <source>
        <dbReference type="ARBA" id="ARBA00013529"/>
    </source>
</evidence>
<reference evidence="10 11" key="1">
    <citation type="submission" date="2017-04" db="EMBL/GenBank/DDBJ databases">
        <authorList>
            <person name="Afonso C.L."/>
            <person name="Miller P.J."/>
            <person name="Scott M.A."/>
            <person name="Spackman E."/>
            <person name="Goraichik I."/>
            <person name="Dimitrov K.M."/>
            <person name="Suarez D.L."/>
            <person name="Swayne D.E."/>
        </authorList>
    </citation>
    <scope>NUCLEOTIDE SEQUENCE [LARGE SCALE GENOMIC DNA]</scope>
    <source>
        <strain evidence="10 11">DSM 11270</strain>
    </source>
</reference>
<evidence type="ECO:0000256" key="6">
    <source>
        <dbReference type="ARBA" id="ARBA00023004"/>
    </source>
</evidence>
<evidence type="ECO:0000313" key="10">
    <source>
        <dbReference type="EMBL" id="SMB92022.1"/>
    </source>
</evidence>
<dbReference type="InterPro" id="IPR008254">
    <property type="entry name" value="Flavodoxin/NO_synth"/>
</dbReference>
<dbReference type="SUPFAM" id="SSF54862">
    <property type="entry name" value="4Fe-4S ferredoxins"/>
    <property type="match status" value="1"/>
</dbReference>
<feature type="domain" description="4Fe-4S ferredoxin-type" evidence="9">
    <location>
        <begin position="212"/>
        <end position="240"/>
    </location>
</feature>
<dbReference type="InterPro" id="IPR050157">
    <property type="entry name" value="PSI_iron-sulfur_center"/>
</dbReference>
<accession>A0A1W1VF93</accession>
<dbReference type="GO" id="GO:0016651">
    <property type="term" value="F:oxidoreductase activity, acting on NAD(P)H"/>
    <property type="evidence" value="ECO:0007669"/>
    <property type="project" value="UniProtKB-ARBA"/>
</dbReference>
<dbReference type="PROSITE" id="PS00198">
    <property type="entry name" value="4FE4S_FER_1"/>
    <property type="match status" value="1"/>
</dbReference>
<keyword evidence="4" id="KW-0004">4Fe-4S</keyword>
<dbReference type="STRING" id="656914.SAMN00017405_1885"/>
<dbReference type="PROSITE" id="PS51379">
    <property type="entry name" value="4FE4S_FER_2"/>
    <property type="match status" value="2"/>
</dbReference>
<dbReference type="SUPFAM" id="SSF52218">
    <property type="entry name" value="Flavoproteins"/>
    <property type="match status" value="1"/>
</dbReference>
<keyword evidence="5" id="KW-0479">Metal-binding</keyword>
<dbReference type="Proteomes" id="UP000192731">
    <property type="component" value="Unassembled WGS sequence"/>
</dbReference>
<evidence type="ECO:0000313" key="11">
    <source>
        <dbReference type="Proteomes" id="UP000192731"/>
    </source>
</evidence>
<dbReference type="PANTHER" id="PTHR24960">
    <property type="entry name" value="PHOTOSYSTEM I IRON-SULFUR CENTER-RELATED"/>
    <property type="match status" value="1"/>
</dbReference>
<dbReference type="PROSITE" id="PS50902">
    <property type="entry name" value="FLAVODOXIN_LIKE"/>
    <property type="match status" value="1"/>
</dbReference>
<dbReference type="GO" id="GO:0010181">
    <property type="term" value="F:FMN binding"/>
    <property type="evidence" value="ECO:0007669"/>
    <property type="project" value="InterPro"/>
</dbReference>